<comment type="caution">
    <text evidence="23">The sequence shown here is derived from an EMBL/GenBank/DDBJ whole genome shotgun (WGS) entry which is preliminary data.</text>
</comment>
<evidence type="ECO:0000256" key="6">
    <source>
        <dbReference type="ARBA" id="ARBA00022722"/>
    </source>
</evidence>
<dbReference type="InterPro" id="IPR033651">
    <property type="entry name" value="PaeLigD_Pol-like"/>
</dbReference>
<dbReference type="SUPFAM" id="SSF50249">
    <property type="entry name" value="Nucleic acid-binding proteins"/>
    <property type="match status" value="1"/>
</dbReference>
<dbReference type="CDD" id="cd07971">
    <property type="entry name" value="OBF_DNA_ligase_LigD"/>
    <property type="match status" value="1"/>
</dbReference>
<dbReference type="EC" id="6.5.1.1" evidence="2"/>
<dbReference type="GO" id="GO:0003910">
    <property type="term" value="F:DNA ligase (ATP) activity"/>
    <property type="evidence" value="ECO:0007669"/>
    <property type="project" value="UniProtKB-EC"/>
</dbReference>
<dbReference type="Pfam" id="PF04679">
    <property type="entry name" value="DNA_ligase_A_C"/>
    <property type="match status" value="1"/>
</dbReference>
<comment type="catalytic activity">
    <reaction evidence="20">
        <text>ATP + (deoxyribonucleotide)n-3'-hydroxyl + 5'-phospho-(deoxyribonucleotide)m = (deoxyribonucleotide)n+m + AMP + diphosphate.</text>
        <dbReference type="EC" id="6.5.1.1"/>
    </reaction>
</comment>
<dbReference type="Pfam" id="PF13298">
    <property type="entry name" value="LigD_N"/>
    <property type="match status" value="1"/>
</dbReference>
<dbReference type="SUPFAM" id="SSF56091">
    <property type="entry name" value="DNA ligase/mRNA capping enzyme, catalytic domain"/>
    <property type="match status" value="1"/>
</dbReference>
<gene>
    <name evidence="23" type="primary">ligD</name>
    <name evidence="23" type="ORF">SNE35_24070</name>
</gene>
<reference evidence="23 24" key="1">
    <citation type="submission" date="2023-11" db="EMBL/GenBank/DDBJ databases">
        <title>Paucibacter sp. nov., isolated from fresh soil in Korea.</title>
        <authorList>
            <person name="Le N.T.T."/>
        </authorList>
    </citation>
    <scope>NUCLEOTIDE SEQUENCE [LARGE SCALE GENOMIC DNA]</scope>
    <source>
        <strain evidence="23 24">R3-3</strain>
    </source>
</reference>
<accession>A0ABU5DPF2</accession>
<dbReference type="InterPro" id="IPR014143">
    <property type="entry name" value="NHEJ_ligase_prk"/>
</dbReference>
<keyword evidence="15" id="KW-0233">DNA recombination</keyword>
<dbReference type="InterPro" id="IPR012309">
    <property type="entry name" value="DNA_ligase_ATP-dep_C"/>
</dbReference>
<keyword evidence="8" id="KW-0547">Nucleotide-binding</keyword>
<evidence type="ECO:0000256" key="14">
    <source>
        <dbReference type="ARBA" id="ARBA00023125"/>
    </source>
</evidence>
<evidence type="ECO:0000256" key="5">
    <source>
        <dbReference type="ARBA" id="ARBA00022695"/>
    </source>
</evidence>
<dbReference type="NCBIfam" id="TIGR02779">
    <property type="entry name" value="NHEJ_ligase_lig"/>
    <property type="match status" value="1"/>
</dbReference>
<evidence type="ECO:0000256" key="1">
    <source>
        <dbReference type="ARBA" id="ARBA00001936"/>
    </source>
</evidence>
<evidence type="ECO:0000256" key="12">
    <source>
        <dbReference type="ARBA" id="ARBA00022840"/>
    </source>
</evidence>
<feature type="domain" description="ATP-dependent DNA ligase family profile" evidence="22">
    <location>
        <begin position="335"/>
        <end position="470"/>
    </location>
</feature>
<evidence type="ECO:0000256" key="13">
    <source>
        <dbReference type="ARBA" id="ARBA00022932"/>
    </source>
</evidence>
<keyword evidence="11" id="KW-0269">Exonuclease</keyword>
<evidence type="ECO:0000256" key="19">
    <source>
        <dbReference type="ARBA" id="ARBA00029943"/>
    </source>
</evidence>
<dbReference type="InterPro" id="IPR014144">
    <property type="entry name" value="LigD_PE_domain"/>
</dbReference>
<protein>
    <recommendedName>
        <fullName evidence="2">DNA ligase (ATP)</fullName>
        <ecNumber evidence="2">6.5.1.1</ecNumber>
    </recommendedName>
    <alternativeName>
        <fullName evidence="19">NHEJ DNA polymerase</fullName>
    </alternativeName>
</protein>
<evidence type="ECO:0000256" key="17">
    <source>
        <dbReference type="ARBA" id="ARBA00023211"/>
    </source>
</evidence>
<dbReference type="PANTHER" id="PTHR42705:SF2">
    <property type="entry name" value="BIFUNCTIONAL NON-HOMOLOGOUS END JOINING PROTEIN LIGD"/>
    <property type="match status" value="1"/>
</dbReference>
<dbReference type="InterPro" id="IPR014146">
    <property type="entry name" value="LigD_ligase_dom"/>
</dbReference>
<evidence type="ECO:0000256" key="4">
    <source>
        <dbReference type="ARBA" id="ARBA00022679"/>
    </source>
</evidence>
<evidence type="ECO:0000256" key="7">
    <source>
        <dbReference type="ARBA" id="ARBA00022723"/>
    </source>
</evidence>
<evidence type="ECO:0000256" key="16">
    <source>
        <dbReference type="ARBA" id="ARBA00023204"/>
    </source>
</evidence>
<evidence type="ECO:0000256" key="21">
    <source>
        <dbReference type="SAM" id="MobiDB-lite"/>
    </source>
</evidence>
<evidence type="ECO:0000259" key="22">
    <source>
        <dbReference type="PROSITE" id="PS50160"/>
    </source>
</evidence>
<dbReference type="NCBIfam" id="NF004628">
    <property type="entry name" value="PRK05972.1"/>
    <property type="match status" value="1"/>
</dbReference>
<keyword evidence="10" id="KW-0378">Hydrolase</keyword>
<evidence type="ECO:0000256" key="15">
    <source>
        <dbReference type="ARBA" id="ARBA00023172"/>
    </source>
</evidence>
<evidence type="ECO:0000313" key="23">
    <source>
        <dbReference type="EMBL" id="MDY0747601.1"/>
    </source>
</evidence>
<dbReference type="Proteomes" id="UP001285263">
    <property type="component" value="Unassembled WGS sequence"/>
</dbReference>
<keyword evidence="6" id="KW-0540">Nuclease</keyword>
<keyword evidence="5" id="KW-0548">Nucleotidyltransferase</keyword>
<evidence type="ECO:0000256" key="18">
    <source>
        <dbReference type="ARBA" id="ARBA00023268"/>
    </source>
</evidence>
<keyword evidence="7" id="KW-0479">Metal-binding</keyword>
<evidence type="ECO:0000256" key="11">
    <source>
        <dbReference type="ARBA" id="ARBA00022839"/>
    </source>
</evidence>
<feature type="compositionally biased region" description="Basic and acidic residues" evidence="21">
    <location>
        <begin position="1"/>
        <end position="11"/>
    </location>
</feature>
<organism evidence="23 24">
    <name type="scientific">Roseateles agri</name>
    <dbReference type="NCBI Taxonomy" id="3098619"/>
    <lineage>
        <taxon>Bacteria</taxon>
        <taxon>Pseudomonadati</taxon>
        <taxon>Pseudomonadota</taxon>
        <taxon>Betaproteobacteria</taxon>
        <taxon>Burkholderiales</taxon>
        <taxon>Sphaerotilaceae</taxon>
        <taxon>Roseateles</taxon>
    </lineage>
</organism>
<keyword evidence="3 23" id="KW-0436">Ligase</keyword>
<dbReference type="NCBIfam" id="TIGR02777">
    <property type="entry name" value="LigD_PE_dom"/>
    <property type="match status" value="1"/>
</dbReference>
<evidence type="ECO:0000256" key="2">
    <source>
        <dbReference type="ARBA" id="ARBA00012727"/>
    </source>
</evidence>
<dbReference type="PANTHER" id="PTHR42705">
    <property type="entry name" value="BIFUNCTIONAL NON-HOMOLOGOUS END JOINING PROTEIN LIGD"/>
    <property type="match status" value="1"/>
</dbReference>
<evidence type="ECO:0000313" key="24">
    <source>
        <dbReference type="Proteomes" id="UP001285263"/>
    </source>
</evidence>
<keyword evidence="18" id="KW-0511">Multifunctional enzyme</keyword>
<dbReference type="Pfam" id="PF01068">
    <property type="entry name" value="DNA_ligase_A_M"/>
    <property type="match status" value="1"/>
</dbReference>
<evidence type="ECO:0000256" key="3">
    <source>
        <dbReference type="ARBA" id="ARBA00022598"/>
    </source>
</evidence>
<dbReference type="PROSITE" id="PS00333">
    <property type="entry name" value="DNA_LIGASE_A2"/>
    <property type="match status" value="1"/>
</dbReference>
<dbReference type="InterPro" id="IPR014145">
    <property type="entry name" value="LigD_pol_dom"/>
</dbReference>
<evidence type="ECO:0000256" key="20">
    <source>
        <dbReference type="ARBA" id="ARBA00034003"/>
    </source>
</evidence>
<dbReference type="InterPro" id="IPR012310">
    <property type="entry name" value="DNA_ligase_ATP-dep_cent"/>
</dbReference>
<dbReference type="CDD" id="cd07906">
    <property type="entry name" value="Adenylation_DNA_ligase_LigD_LigC"/>
    <property type="match status" value="1"/>
</dbReference>
<proteinExistence type="predicted"/>
<dbReference type="Gene3D" id="3.90.920.10">
    <property type="entry name" value="DNA primase, PRIM domain"/>
    <property type="match status" value="1"/>
</dbReference>
<keyword evidence="16" id="KW-0234">DNA repair</keyword>
<dbReference type="EMBL" id="JAXCLA010000008">
    <property type="protein sequence ID" value="MDY0747601.1"/>
    <property type="molecule type" value="Genomic_DNA"/>
</dbReference>
<keyword evidence="4" id="KW-0808">Transferase</keyword>
<dbReference type="Gene3D" id="2.40.50.140">
    <property type="entry name" value="Nucleic acid-binding proteins"/>
    <property type="match status" value="1"/>
</dbReference>
<dbReference type="PROSITE" id="PS50160">
    <property type="entry name" value="DNA_LIGASE_A3"/>
    <property type="match status" value="1"/>
</dbReference>
<evidence type="ECO:0000256" key="9">
    <source>
        <dbReference type="ARBA" id="ARBA00022763"/>
    </source>
</evidence>
<keyword evidence="9" id="KW-0227">DNA damage</keyword>
<dbReference type="Gene3D" id="3.30.1490.70">
    <property type="match status" value="1"/>
</dbReference>
<dbReference type="Pfam" id="PF21686">
    <property type="entry name" value="LigD_Prim-Pol"/>
    <property type="match status" value="1"/>
</dbReference>
<dbReference type="NCBIfam" id="TIGR02778">
    <property type="entry name" value="ligD_pol"/>
    <property type="match status" value="1"/>
</dbReference>
<dbReference type="NCBIfam" id="TIGR02776">
    <property type="entry name" value="NHEJ_ligase_prk"/>
    <property type="match status" value="1"/>
</dbReference>
<keyword evidence="12" id="KW-0067">ATP-binding</keyword>
<dbReference type="InterPro" id="IPR012340">
    <property type="entry name" value="NA-bd_OB-fold"/>
</dbReference>
<name>A0ABU5DPF2_9BURK</name>
<dbReference type="InterPro" id="IPR052171">
    <property type="entry name" value="NHEJ_LigD"/>
</dbReference>
<keyword evidence="24" id="KW-1185">Reference proteome</keyword>
<dbReference type="Gene3D" id="3.30.470.30">
    <property type="entry name" value="DNA ligase/mRNA capping enzyme"/>
    <property type="match status" value="1"/>
</dbReference>
<comment type="cofactor">
    <cofactor evidence="1">
        <name>Mn(2+)</name>
        <dbReference type="ChEBI" id="CHEBI:29035"/>
    </cofactor>
</comment>
<dbReference type="CDD" id="cd04862">
    <property type="entry name" value="PaeLigD_Pol_like"/>
    <property type="match status" value="1"/>
</dbReference>
<keyword evidence="13" id="KW-0239">DNA-directed DNA polymerase</keyword>
<evidence type="ECO:0000256" key="8">
    <source>
        <dbReference type="ARBA" id="ARBA00022741"/>
    </source>
</evidence>
<sequence>MAAESRSDHSVRRTAKPAQDKDRADMPLGSYNAKRDFKATPEPAGRVRRRRGKEPLVFVIQKHWASHLHYDFRLELGGVMVSWAVPKGPTFDPSVKQMAIHVEDHPVSYNEFEGDIPKRHYGAGKVIVWDRGTWEPVGDAGEGLAKGKLIFQLHGQKLAGLWELVRISKPGERKQEQWLLLKKRGDAWARPTAEYDVITALPDSVLTHPLGPVEQREPRAVNPAQPVGGPDLSKAIKARFPVVLEPQLATLATAPPATGVWLIENKFDGYRAIVRIAAGKARILTRNGNDWTAKLKSLAGALERIGIERAWLDGEMVVMNEHGTPDFNRLQNAIDSTRTEDIILYLFDVPFLGNMDLRQVPVRSRRLVLRELLKDQASDRIRFSEELPSSPAAVLDAACHLGLEGVMLKEAGSPYESRRTDTWLKLKCQHRQEFVVIGFTDRSNAANEVGALLLGYHDASGRLRSAGSVGTGWSATEGRALHERLLDLVSAEPTVDPAQVAPGRWSRRTRGAERWVRPEMVVEVAFGEWTPDGNIRHASFRGVRADKPASSVVRESGTVLAARAKAPAPSAKPRVSVKVSHPDRVIDPSTGLRKIDLFHFYESIADRILPHLRGRPVSLVRAPQGVSGQLFFQKHSDAKLDGLTELDPALWPGHQELLTVDSVAGLLNAAQLNVIEFHTWNSTAKRIDQPDRVVFDLDPGEGVSWAHVQEAALLTRTMLEELELSCWLKTSGGKGLHVVVPLAPRLDYEAVKDFSRTVVAHMAKTIPQRFVAKAGGGNRLGKIFIDYLRNGHGQTTASAFSARARPGLGVSVPVSWEQLPTLKGGAQWTIATTREYLSFEPSDPWAEYWTSRQTLTVARKKLKLQP</sequence>
<feature type="region of interest" description="Disordered" evidence="21">
    <location>
        <begin position="1"/>
        <end position="45"/>
    </location>
</feature>
<dbReference type="InterPro" id="IPR016059">
    <property type="entry name" value="DNA_ligase_ATP-dep_CS"/>
</dbReference>
<keyword evidence="14" id="KW-0238">DNA-binding</keyword>
<keyword evidence="17" id="KW-0464">Manganese</keyword>
<evidence type="ECO:0000256" key="10">
    <source>
        <dbReference type="ARBA" id="ARBA00022801"/>
    </source>
</evidence>